<dbReference type="RefSeq" id="WP_154440764.1">
    <property type="nucleotide sequence ID" value="NZ_VUNQ01000025.1"/>
</dbReference>
<feature type="domain" description="AbiEi antitoxin N-terminal" evidence="1">
    <location>
        <begin position="6"/>
        <end position="52"/>
    </location>
</feature>
<evidence type="ECO:0000259" key="1">
    <source>
        <dbReference type="Pfam" id="PF13338"/>
    </source>
</evidence>
<sequence length="197" mass="23378">MLPTNKLRNIIKEYDGIITTNLVEQKGIHREYLNSLVKSGEIERVSHGVYISPDVWEDMLYINQLKREKMIYSHETALYLHDLTDRDPLNYVVTVPQGYNLSKLKEEDFRVYSIKKEWFDLGIITKETVFGNEVRTYDIERTICDILRARNKIDTTTISDSLKRYFSRKDKDLNKLMKYAKELKIENIIQTYTEVLL</sequence>
<reference evidence="2 3" key="1">
    <citation type="submission" date="2019-09" db="EMBL/GenBank/DDBJ databases">
        <title>In-depth cultivation of the pig gut microbiome towards novel bacterial diversity and tailored functional studies.</title>
        <authorList>
            <person name="Wylensek D."/>
            <person name="Hitch T.C.A."/>
            <person name="Clavel T."/>
        </authorList>
    </citation>
    <scope>NUCLEOTIDE SEQUENCE [LARGE SCALE GENOMIC DNA]</scope>
    <source>
        <strain evidence="2 3">WCA3-693-APC-4?</strain>
    </source>
</reference>
<organism evidence="2 3">
    <name type="scientific">Tissierella pigra</name>
    <dbReference type="NCBI Taxonomy" id="2607614"/>
    <lineage>
        <taxon>Bacteria</taxon>
        <taxon>Bacillati</taxon>
        <taxon>Bacillota</taxon>
        <taxon>Tissierellia</taxon>
        <taxon>Tissierellales</taxon>
        <taxon>Tissierellaceae</taxon>
        <taxon>Tissierella</taxon>
    </lineage>
</organism>
<keyword evidence="3" id="KW-1185">Reference proteome</keyword>
<dbReference type="Pfam" id="PF13338">
    <property type="entry name" value="AbiEi_4"/>
    <property type="match status" value="1"/>
</dbReference>
<gene>
    <name evidence="2" type="ORF">FYJ83_11585</name>
</gene>
<dbReference type="EMBL" id="VUNQ01000025">
    <property type="protein sequence ID" value="MSU02112.1"/>
    <property type="molecule type" value="Genomic_DNA"/>
</dbReference>
<comment type="caution">
    <text evidence="2">The sequence shown here is derived from an EMBL/GenBank/DDBJ whole genome shotgun (WGS) entry which is preliminary data.</text>
</comment>
<dbReference type="Proteomes" id="UP000469523">
    <property type="component" value="Unassembled WGS sequence"/>
</dbReference>
<protein>
    <submittedName>
        <fullName evidence="2">Abortive phage infection protein</fullName>
    </submittedName>
</protein>
<proteinExistence type="predicted"/>
<dbReference type="InterPro" id="IPR025159">
    <property type="entry name" value="AbiEi_N"/>
</dbReference>
<dbReference type="AlphaFoldDB" id="A0A6N7XMT3"/>
<evidence type="ECO:0000313" key="2">
    <source>
        <dbReference type="EMBL" id="MSU02112.1"/>
    </source>
</evidence>
<name>A0A6N7XMT3_9FIRM</name>
<evidence type="ECO:0000313" key="3">
    <source>
        <dbReference type="Proteomes" id="UP000469523"/>
    </source>
</evidence>
<accession>A0A6N7XMT3</accession>